<feature type="domain" description="Autotransporter" evidence="1">
    <location>
        <begin position="50"/>
        <end position="270"/>
    </location>
</feature>
<dbReference type="SUPFAM" id="SSF103515">
    <property type="entry name" value="Autotransporter"/>
    <property type="match status" value="1"/>
</dbReference>
<gene>
    <name evidence="2" type="ORF">GBM95_11280</name>
</gene>
<protein>
    <submittedName>
        <fullName evidence="2">Autotransporter outer membrane beta-barrel domain-containing protein</fullName>
    </submittedName>
</protein>
<evidence type="ECO:0000259" key="1">
    <source>
        <dbReference type="Pfam" id="PF03797"/>
    </source>
</evidence>
<proteinExistence type="predicted"/>
<organism evidence="2 3">
    <name type="scientific">Sutterella seckii</name>
    <dbReference type="NCBI Taxonomy" id="1944635"/>
    <lineage>
        <taxon>Bacteria</taxon>
        <taxon>Pseudomonadati</taxon>
        <taxon>Pseudomonadota</taxon>
        <taxon>Betaproteobacteria</taxon>
        <taxon>Burkholderiales</taxon>
        <taxon>Sutterellaceae</taxon>
        <taxon>Sutterella</taxon>
    </lineage>
</organism>
<comment type="caution">
    <text evidence="2">The sequence shown here is derived from an EMBL/GenBank/DDBJ whole genome shotgun (WGS) entry which is preliminary data.</text>
</comment>
<dbReference type="Proteomes" id="UP000430564">
    <property type="component" value="Unassembled WGS sequence"/>
</dbReference>
<dbReference type="OrthoDB" id="9778934at2"/>
<dbReference type="EMBL" id="WEHX01000145">
    <property type="protein sequence ID" value="KAB7652508.1"/>
    <property type="molecule type" value="Genomic_DNA"/>
</dbReference>
<dbReference type="Pfam" id="PF03797">
    <property type="entry name" value="Autotransporter"/>
    <property type="match status" value="1"/>
</dbReference>
<dbReference type="InterPro" id="IPR005546">
    <property type="entry name" value="Autotransporte_beta"/>
</dbReference>
<evidence type="ECO:0000313" key="3">
    <source>
        <dbReference type="Proteomes" id="UP000430564"/>
    </source>
</evidence>
<evidence type="ECO:0000313" key="2">
    <source>
        <dbReference type="EMBL" id="KAB7652508.1"/>
    </source>
</evidence>
<sequence length="306" mass="33203">MNPETHALMQSSLAGYSTLFASSDFFVDTLMHSERASHNGLFAAGRAGRYGISTDTRVTSNVVSGLIGLGHEMGSTEIGGYVEIGHASYETKTPLPSGTMKNKGRNNYAGVGLYAIRKVGDMGLNVTGYLKTGVLRNDFDVALLSQPMNFDKSSLYWGAHLGVNYQFDLTEKFSNRVFLNYFYDCEKGQTYDIGSGADAVSVHYDALNGQRVQMGTRLEYRYARGLNPFVGLAAEQVFAAKADGKAHDALGELRLVSDDAEGTTGILTMGWSYLNEAGSFELTTAVNGYFGAREGLNGEITALWKF</sequence>
<reference evidence="2 3" key="1">
    <citation type="submission" date="2019-10" db="EMBL/GenBank/DDBJ databases">
        <title>Genome diversity of Sutterella seckii.</title>
        <authorList>
            <person name="Chaplin A.V."/>
            <person name="Sokolova S.R."/>
            <person name="Mosin K.A."/>
            <person name="Ivanova E.L."/>
            <person name="Kochetkova T.O."/>
            <person name="Goltsov A.Y."/>
            <person name="Trofimov D.Y."/>
            <person name="Efimov B.A."/>
        </authorList>
    </citation>
    <scope>NUCLEOTIDE SEQUENCE [LARGE SCALE GENOMIC DNA]</scope>
    <source>
        <strain evidence="2 3">ASD393</strain>
    </source>
</reference>
<dbReference type="AlphaFoldDB" id="A0A6I1EGA1"/>
<accession>A0A6I1EGA1</accession>
<dbReference type="Gene3D" id="2.40.128.130">
    <property type="entry name" value="Autotransporter beta-domain"/>
    <property type="match status" value="1"/>
</dbReference>
<name>A0A6I1EGA1_9BURK</name>
<dbReference type="InterPro" id="IPR036709">
    <property type="entry name" value="Autotransporte_beta_dom_sf"/>
</dbReference>